<dbReference type="GO" id="GO:0005771">
    <property type="term" value="C:multivesicular body"/>
    <property type="evidence" value="ECO:0007669"/>
    <property type="project" value="TreeGrafter"/>
</dbReference>
<organism evidence="3 4">
    <name type="scientific">Nannochloropsis salina CCMP1776</name>
    <dbReference type="NCBI Taxonomy" id="1027361"/>
    <lineage>
        <taxon>Eukaryota</taxon>
        <taxon>Sar</taxon>
        <taxon>Stramenopiles</taxon>
        <taxon>Ochrophyta</taxon>
        <taxon>Eustigmatophyceae</taxon>
        <taxon>Eustigmatales</taxon>
        <taxon>Monodopsidaceae</taxon>
        <taxon>Microchloropsis</taxon>
        <taxon>Microchloropsis salina</taxon>
    </lineage>
</organism>
<sequence length="540" mass="58518">MSSSSVAAGVSCPVCGAQIGSPATCCKILKDWSNESKMLYYFEAVKSDERHVNPEVRRFWADAIVHYLADRKRSFVFNGEEIKLAYTRRSVLSALCLPRILSELDTTKETCKLSSLTPCVGRVEAPLAARLWRTSWYLTEAGARFSAWTVRTLVVKPVRRAWSYAIGHDGDFDDDTEMKEAEDEQVASLRASRVHVGLCEAAAELVTAYFLSRPDLERTVSLSEGGDEGAGDVQGGGGAGGQGGATAGMCSFLHVCRRAASSSPTPSASPASKILRLCSRVDGEVLATVMVRLKLAVQEGSYLKILGRGGGAGTLTAADKTVLDFRIRANKIDRMLGAQEAQMVESKLRAAGLHSRGLSAQALVEWRRHKKLATSVEKLRGAMVNMLSIYHSIEGQHADMHVFAGLRGGNLALKQQKTAAKAMGLGGVEDVEEALREAQELIDESDELGKILSSPLMNREGPTVDVKEEELLKELEALAIAEAEGQRDVDIEKDATERRRSAKKAEAAVSYDLPDISHLSPIVEKTETVARSSSRVPVVK</sequence>
<evidence type="ECO:0008006" key="5">
    <source>
        <dbReference type="Google" id="ProtNLM"/>
    </source>
</evidence>
<keyword evidence="1" id="KW-0175">Coiled coil</keyword>
<dbReference type="GO" id="GO:0032511">
    <property type="term" value="P:late endosome to vacuole transport via multivesicular body sorting pathway"/>
    <property type="evidence" value="ECO:0007669"/>
    <property type="project" value="TreeGrafter"/>
</dbReference>
<gene>
    <name evidence="3" type="ORF">NSK_000447</name>
</gene>
<dbReference type="Proteomes" id="UP000355283">
    <property type="component" value="Unassembled WGS sequence"/>
</dbReference>
<feature type="coiled-coil region" evidence="1">
    <location>
        <begin position="428"/>
        <end position="484"/>
    </location>
</feature>
<keyword evidence="4" id="KW-1185">Reference proteome</keyword>
<dbReference type="AlphaFoldDB" id="A0A4D9DDA4"/>
<dbReference type="GO" id="GO:0006900">
    <property type="term" value="P:vesicle budding from membrane"/>
    <property type="evidence" value="ECO:0007669"/>
    <property type="project" value="TreeGrafter"/>
</dbReference>
<dbReference type="Pfam" id="PF25880">
    <property type="entry name" value="WHD_CHMP7_1st"/>
    <property type="match status" value="1"/>
</dbReference>
<evidence type="ECO:0000256" key="2">
    <source>
        <dbReference type="SAM" id="MobiDB-lite"/>
    </source>
</evidence>
<reference evidence="3 4" key="1">
    <citation type="submission" date="2019-01" db="EMBL/GenBank/DDBJ databases">
        <title>Nuclear Genome Assembly of the Microalgal Biofuel strain Nannochloropsis salina CCMP1776.</title>
        <authorList>
            <person name="Hovde B."/>
        </authorList>
    </citation>
    <scope>NUCLEOTIDE SEQUENCE [LARGE SCALE GENOMIC DNA]</scope>
    <source>
        <strain evidence="3 4">CCMP1776</strain>
    </source>
</reference>
<name>A0A4D9DDA4_9STRA</name>
<accession>A0A4D9DDA4</accession>
<evidence type="ECO:0000313" key="4">
    <source>
        <dbReference type="Proteomes" id="UP000355283"/>
    </source>
</evidence>
<dbReference type="InterPro" id="IPR005024">
    <property type="entry name" value="Snf7_fam"/>
</dbReference>
<evidence type="ECO:0000313" key="3">
    <source>
        <dbReference type="EMBL" id="TFJ88093.1"/>
    </source>
</evidence>
<dbReference type="Pfam" id="PF03357">
    <property type="entry name" value="Snf7"/>
    <property type="match status" value="1"/>
</dbReference>
<protein>
    <recommendedName>
        <fullName evidence="5">Charged multivesicular body protein 7</fullName>
    </recommendedName>
</protein>
<dbReference type="OrthoDB" id="10318301at2759"/>
<feature type="region of interest" description="Disordered" evidence="2">
    <location>
        <begin position="221"/>
        <end position="240"/>
    </location>
</feature>
<comment type="caution">
    <text evidence="3">The sequence shown here is derived from an EMBL/GenBank/DDBJ whole genome shotgun (WGS) entry which is preliminary data.</text>
</comment>
<proteinExistence type="predicted"/>
<evidence type="ECO:0000256" key="1">
    <source>
        <dbReference type="SAM" id="Coils"/>
    </source>
</evidence>
<dbReference type="EMBL" id="SDOX01000002">
    <property type="protein sequence ID" value="TFJ88093.1"/>
    <property type="molecule type" value="Genomic_DNA"/>
</dbReference>
<dbReference type="PANTHER" id="PTHR22761">
    <property type="entry name" value="CHARGED MULTIVESICULAR BODY PROTEIN"/>
    <property type="match status" value="1"/>
</dbReference>